<dbReference type="Pfam" id="PF00078">
    <property type="entry name" value="RVT_1"/>
    <property type="match status" value="1"/>
</dbReference>
<dbReference type="OrthoDB" id="6508428at2759"/>
<dbReference type="GO" id="GO:0071897">
    <property type="term" value="P:DNA biosynthetic process"/>
    <property type="evidence" value="ECO:0007669"/>
    <property type="project" value="UniProtKB-ARBA"/>
</dbReference>
<proteinExistence type="predicted"/>
<dbReference type="PANTHER" id="PTHR47027">
    <property type="entry name" value="REVERSE TRANSCRIPTASE DOMAIN-CONTAINING PROTEIN"/>
    <property type="match status" value="1"/>
</dbReference>
<evidence type="ECO:0000259" key="1">
    <source>
        <dbReference type="PROSITE" id="PS50878"/>
    </source>
</evidence>
<dbReference type="EMBL" id="GIKN01005532">
    <property type="protein sequence ID" value="NIE47805.1"/>
    <property type="molecule type" value="Transcribed_RNA"/>
</dbReference>
<dbReference type="PROSITE" id="PS50878">
    <property type="entry name" value="RT_POL"/>
    <property type="match status" value="1"/>
</dbReference>
<sequence>MWLAFLDIKGAYDNVVQEDLWGILDTLGVEDGVTNLLKDIYKSNKVVIKWEKQVSKPTEVKRGLRQGCPLSPLLFMMYLQGLEAKLEGSGLGFNLSFVKQGKLIEQALPALMYADDILLMADNKEDLQRLVDKCGNEGDRLDFRFSRKNLQS</sequence>
<dbReference type="InterPro" id="IPR000477">
    <property type="entry name" value="RT_dom"/>
</dbReference>
<dbReference type="InterPro" id="IPR043502">
    <property type="entry name" value="DNA/RNA_pol_sf"/>
</dbReference>
<dbReference type="PANTHER" id="PTHR47027:SF20">
    <property type="entry name" value="REVERSE TRANSCRIPTASE-LIKE PROTEIN WITH RNA-DIRECTED DNA POLYMERASE DOMAIN"/>
    <property type="match status" value="1"/>
</dbReference>
<reference evidence="2" key="1">
    <citation type="submission" date="2020-03" db="EMBL/GenBank/DDBJ databases">
        <title>A transcriptome and proteome of the tick Rhipicephalus microplus shaped by the genetic composition of its hosts and developmental stage.</title>
        <authorList>
            <person name="Garcia G.R."/>
            <person name="Ribeiro J.M.C."/>
            <person name="Maruyama S.R."/>
            <person name="Gardinasse L.G."/>
            <person name="Nelson K."/>
            <person name="Ferreira B.R."/>
            <person name="Andrade T.G."/>
            <person name="Santos I.K.F.M."/>
        </authorList>
    </citation>
    <scope>NUCLEOTIDE SEQUENCE</scope>
    <source>
        <strain evidence="2">NSGR</strain>
        <tissue evidence="2">Salivary glands</tissue>
    </source>
</reference>
<evidence type="ECO:0000313" key="2">
    <source>
        <dbReference type="EMBL" id="NIE47805.1"/>
    </source>
</evidence>
<dbReference type="AlphaFoldDB" id="A0A6G5A9Y0"/>
<dbReference type="SUPFAM" id="SSF56672">
    <property type="entry name" value="DNA/RNA polymerases"/>
    <property type="match status" value="1"/>
</dbReference>
<feature type="domain" description="Reverse transcriptase" evidence="1">
    <location>
        <begin position="1"/>
        <end position="152"/>
    </location>
</feature>
<accession>A0A6G5A9Y0</accession>
<organism evidence="2">
    <name type="scientific">Rhipicephalus microplus</name>
    <name type="common">Cattle tick</name>
    <name type="synonym">Boophilus microplus</name>
    <dbReference type="NCBI Taxonomy" id="6941"/>
    <lineage>
        <taxon>Eukaryota</taxon>
        <taxon>Metazoa</taxon>
        <taxon>Ecdysozoa</taxon>
        <taxon>Arthropoda</taxon>
        <taxon>Chelicerata</taxon>
        <taxon>Arachnida</taxon>
        <taxon>Acari</taxon>
        <taxon>Parasitiformes</taxon>
        <taxon>Ixodida</taxon>
        <taxon>Ixodoidea</taxon>
        <taxon>Ixodidae</taxon>
        <taxon>Rhipicephalinae</taxon>
        <taxon>Rhipicephalus</taxon>
        <taxon>Boophilus</taxon>
    </lineage>
</organism>
<name>A0A6G5A9Y0_RHIMP</name>
<dbReference type="VEuPathDB" id="VectorBase:LOC119164611"/>
<protein>
    <submittedName>
        <fullName evidence="2">Putative tick transposon</fullName>
    </submittedName>
</protein>